<dbReference type="EMBL" id="HG001637">
    <property type="protein sequence ID" value="CDF33218.1"/>
    <property type="molecule type" value="Genomic_DNA"/>
</dbReference>
<organism evidence="1 2">
    <name type="scientific">Chondrus crispus</name>
    <name type="common">Carrageen Irish moss</name>
    <name type="synonym">Polymorpha crispa</name>
    <dbReference type="NCBI Taxonomy" id="2769"/>
    <lineage>
        <taxon>Eukaryota</taxon>
        <taxon>Rhodophyta</taxon>
        <taxon>Florideophyceae</taxon>
        <taxon>Rhodymeniophycidae</taxon>
        <taxon>Gigartinales</taxon>
        <taxon>Gigartinaceae</taxon>
        <taxon>Chondrus</taxon>
    </lineage>
</organism>
<proteinExistence type="predicted"/>
<dbReference type="AlphaFoldDB" id="R7Q5V3"/>
<evidence type="ECO:0000313" key="2">
    <source>
        <dbReference type="Proteomes" id="UP000012073"/>
    </source>
</evidence>
<keyword evidence="2" id="KW-1185">Reference proteome</keyword>
<evidence type="ECO:0000313" key="1">
    <source>
        <dbReference type="EMBL" id="CDF33218.1"/>
    </source>
</evidence>
<accession>R7Q5V3</accession>
<dbReference type="KEGG" id="ccp:CHC_T00001908001"/>
<name>R7Q5V3_CHOCR</name>
<protein>
    <submittedName>
        <fullName evidence="1">Uncharacterized protein</fullName>
    </submittedName>
</protein>
<dbReference type="Gramene" id="CDF33218">
    <property type="protein sequence ID" value="CDF33218"/>
    <property type="gene ID" value="CHC_T00001908001"/>
</dbReference>
<dbReference type="RefSeq" id="XP_005713021.1">
    <property type="nucleotide sequence ID" value="XM_005712964.1"/>
</dbReference>
<dbReference type="Proteomes" id="UP000012073">
    <property type="component" value="Unassembled WGS sequence"/>
</dbReference>
<sequence>MVSSSLSSSSSSPSPSASTKLHFIASERRLAAFTAEMASISGCLAHLSVAAAYMNRFPSTMFGKQSSTSLSVGMGLCLYMLFGTASKCFKSAPSSNISSNKPPDWKSAPHRTVYTPGLSFDDSRMRSNRDTPGACVI</sequence>
<dbReference type="GeneID" id="17320734"/>
<gene>
    <name evidence="1" type="ORF">CHC_T00001908001</name>
</gene>
<reference evidence="2" key="1">
    <citation type="journal article" date="2013" name="Proc. Natl. Acad. Sci. U.S.A.">
        <title>Genome structure and metabolic features in the red seaweed Chondrus crispus shed light on evolution of the Archaeplastida.</title>
        <authorList>
            <person name="Collen J."/>
            <person name="Porcel B."/>
            <person name="Carre W."/>
            <person name="Ball S.G."/>
            <person name="Chaparro C."/>
            <person name="Tonon T."/>
            <person name="Barbeyron T."/>
            <person name="Michel G."/>
            <person name="Noel B."/>
            <person name="Valentin K."/>
            <person name="Elias M."/>
            <person name="Artiguenave F."/>
            <person name="Arun A."/>
            <person name="Aury J.M."/>
            <person name="Barbosa-Neto J.F."/>
            <person name="Bothwell J.H."/>
            <person name="Bouget F.Y."/>
            <person name="Brillet L."/>
            <person name="Cabello-Hurtado F."/>
            <person name="Capella-Gutierrez S."/>
            <person name="Charrier B."/>
            <person name="Cladiere L."/>
            <person name="Cock J.M."/>
            <person name="Coelho S.M."/>
            <person name="Colleoni C."/>
            <person name="Czjzek M."/>
            <person name="Da Silva C."/>
            <person name="Delage L."/>
            <person name="Denoeud F."/>
            <person name="Deschamps P."/>
            <person name="Dittami S.M."/>
            <person name="Gabaldon T."/>
            <person name="Gachon C.M."/>
            <person name="Groisillier A."/>
            <person name="Herve C."/>
            <person name="Jabbari K."/>
            <person name="Katinka M."/>
            <person name="Kloareg B."/>
            <person name="Kowalczyk N."/>
            <person name="Labadie K."/>
            <person name="Leblanc C."/>
            <person name="Lopez P.J."/>
            <person name="McLachlan D.H."/>
            <person name="Meslet-Cladiere L."/>
            <person name="Moustafa A."/>
            <person name="Nehr Z."/>
            <person name="Nyvall Collen P."/>
            <person name="Panaud O."/>
            <person name="Partensky F."/>
            <person name="Poulain J."/>
            <person name="Rensing S.A."/>
            <person name="Rousvoal S."/>
            <person name="Samson G."/>
            <person name="Symeonidi A."/>
            <person name="Weissenbach J."/>
            <person name="Zambounis A."/>
            <person name="Wincker P."/>
            <person name="Boyen C."/>
        </authorList>
    </citation>
    <scope>NUCLEOTIDE SEQUENCE [LARGE SCALE GENOMIC DNA]</scope>
    <source>
        <strain evidence="2">cv. Stackhouse</strain>
    </source>
</reference>